<dbReference type="Gene3D" id="3.30.70.270">
    <property type="match status" value="1"/>
</dbReference>
<dbReference type="PROSITE" id="PS50113">
    <property type="entry name" value="PAC"/>
    <property type="match status" value="2"/>
</dbReference>
<dbReference type="InterPro" id="IPR013655">
    <property type="entry name" value="PAS_fold_3"/>
</dbReference>
<sequence>MKHDRWWLDDLKTAVDQVAMVSVQRPDGIITDVNENFCRATGYQPNELVGREYRSVLGHPDEPACDAIADALRARRIWRGTLMQKHRDGRPFWTEAIVHPFVEEGMLRRIITIQRDITAGIEVQANLDKAREELETVQKIAHIGSWEWDLASDMVACSEETLKIFSLFPTTGNCVSFGALLSRVHPDDHAFVRDAARNIIDDGEPRTLEFRLLMDDSQLRMVSVHAVVAQWTNGAVTAIGGTTHDVTDRAAAELELRKHALHDPLTGLPNRLAVRKRVDAAAVAAMSTGNVAAVLFLDLDGFKDINDRLGHEVGDRLLQAVSERLRTAVRSTDMVSRLGGDEFVIVLEGLGDPGTADTVAAGLLQKLQQPIELDGRRLTVSASVGIAVCPRDGTSAAELLRAADLAMYRVKSLGRNGYIGYQRDWGASSNRRLALIDALEGALERDEFHVHYQPQLCLSSRRIISVEALLRWHAKDLGPVSPAEFIPLLEQTGAITSVGAWTLRAACADAAAWANEGHPLRVAVNVSYAQLARAELLSAVTCALEDSGLDPDLLELELTESMFSADVLPVVETLRGVRALGVSVAVDDFGVGYSSLGHLKRFPVNVLKIDKVFTEAVHHQEDDAAIVGAIVALARSLDMRVVAEGIEEESVAKTCQQLGCHIGQGYFFARPMPGAEITALLKAATSISQKKDPRQ</sequence>
<keyword evidence="6" id="KW-1185">Reference proteome</keyword>
<dbReference type="Pfam" id="PF08447">
    <property type="entry name" value="PAS_3"/>
    <property type="match status" value="1"/>
</dbReference>
<evidence type="ECO:0000313" key="5">
    <source>
        <dbReference type="EMBL" id="EKV27727.1"/>
    </source>
</evidence>
<dbReference type="CDD" id="cd01948">
    <property type="entry name" value="EAL"/>
    <property type="match status" value="1"/>
</dbReference>
<dbReference type="PANTHER" id="PTHR44757">
    <property type="entry name" value="DIGUANYLATE CYCLASE DGCP"/>
    <property type="match status" value="1"/>
</dbReference>
<dbReference type="InterPro" id="IPR001610">
    <property type="entry name" value="PAC"/>
</dbReference>
<dbReference type="PROSITE" id="PS50112">
    <property type="entry name" value="PAS"/>
    <property type="match status" value="1"/>
</dbReference>
<dbReference type="SMART" id="SM00086">
    <property type="entry name" value="PAC"/>
    <property type="match status" value="2"/>
</dbReference>
<organism evidence="5 6">
    <name type="scientific">Caenispirillum salinarum AK4</name>
    <dbReference type="NCBI Taxonomy" id="1238182"/>
    <lineage>
        <taxon>Bacteria</taxon>
        <taxon>Pseudomonadati</taxon>
        <taxon>Pseudomonadota</taxon>
        <taxon>Alphaproteobacteria</taxon>
        <taxon>Rhodospirillales</taxon>
        <taxon>Novispirillaceae</taxon>
        <taxon>Caenispirillum</taxon>
    </lineage>
</organism>
<proteinExistence type="predicted"/>
<dbReference type="SUPFAM" id="SSF55785">
    <property type="entry name" value="PYP-like sensor domain (PAS domain)"/>
    <property type="match status" value="2"/>
</dbReference>
<dbReference type="InterPro" id="IPR000014">
    <property type="entry name" value="PAS"/>
</dbReference>
<accession>K9GRG6</accession>
<dbReference type="InterPro" id="IPR029787">
    <property type="entry name" value="Nucleotide_cyclase"/>
</dbReference>
<evidence type="ECO:0000259" key="4">
    <source>
        <dbReference type="PROSITE" id="PS50887"/>
    </source>
</evidence>
<name>K9GRG6_9PROT</name>
<dbReference type="InterPro" id="IPR035919">
    <property type="entry name" value="EAL_sf"/>
</dbReference>
<dbReference type="InterPro" id="IPR043128">
    <property type="entry name" value="Rev_trsase/Diguanyl_cyclase"/>
</dbReference>
<feature type="domain" description="EAL" evidence="3">
    <location>
        <begin position="432"/>
        <end position="685"/>
    </location>
</feature>
<dbReference type="Proteomes" id="UP000009881">
    <property type="component" value="Unassembled WGS sequence"/>
</dbReference>
<dbReference type="NCBIfam" id="TIGR00229">
    <property type="entry name" value="sensory_box"/>
    <property type="match status" value="1"/>
</dbReference>
<evidence type="ECO:0000259" key="3">
    <source>
        <dbReference type="PROSITE" id="PS50883"/>
    </source>
</evidence>
<protein>
    <submittedName>
        <fullName evidence="5">Diguanylate cyclase</fullName>
    </submittedName>
</protein>
<dbReference type="Pfam" id="PF00990">
    <property type="entry name" value="GGDEF"/>
    <property type="match status" value="1"/>
</dbReference>
<dbReference type="Gene3D" id="3.20.20.450">
    <property type="entry name" value="EAL domain"/>
    <property type="match status" value="1"/>
</dbReference>
<evidence type="ECO:0000259" key="1">
    <source>
        <dbReference type="PROSITE" id="PS50112"/>
    </source>
</evidence>
<dbReference type="OrthoDB" id="7251575at2"/>
<dbReference type="SUPFAM" id="SSF55073">
    <property type="entry name" value="Nucleotide cyclase"/>
    <property type="match status" value="1"/>
</dbReference>
<dbReference type="PROSITE" id="PS50887">
    <property type="entry name" value="GGDEF"/>
    <property type="match status" value="1"/>
</dbReference>
<dbReference type="STRING" id="1238182.C882_1322"/>
<reference evidence="5 6" key="1">
    <citation type="journal article" date="2013" name="Genome Announc.">
        <title>Draft Genome Sequence of an Alphaproteobacterium, Caenispirillum salinarum AK4(T), Isolated from a Solar Saltern.</title>
        <authorList>
            <person name="Khatri I."/>
            <person name="Singh A."/>
            <person name="Korpole S."/>
            <person name="Pinnaka A.K."/>
            <person name="Subramanian S."/>
        </authorList>
    </citation>
    <scope>NUCLEOTIDE SEQUENCE [LARGE SCALE GENOMIC DNA]</scope>
    <source>
        <strain evidence="5 6">AK4</strain>
    </source>
</reference>
<feature type="domain" description="PAC" evidence="2">
    <location>
        <begin position="76"/>
        <end position="129"/>
    </location>
</feature>
<dbReference type="AlphaFoldDB" id="K9GRG6"/>
<evidence type="ECO:0000259" key="2">
    <source>
        <dbReference type="PROSITE" id="PS50113"/>
    </source>
</evidence>
<dbReference type="InterPro" id="IPR035965">
    <property type="entry name" value="PAS-like_dom_sf"/>
</dbReference>
<dbReference type="InterPro" id="IPR000700">
    <property type="entry name" value="PAS-assoc_C"/>
</dbReference>
<evidence type="ECO:0000313" key="6">
    <source>
        <dbReference type="Proteomes" id="UP000009881"/>
    </source>
</evidence>
<dbReference type="InterPro" id="IPR052155">
    <property type="entry name" value="Biofilm_reg_signaling"/>
</dbReference>
<comment type="caution">
    <text evidence="5">The sequence shown here is derived from an EMBL/GenBank/DDBJ whole genome shotgun (WGS) entry which is preliminary data.</text>
</comment>
<gene>
    <name evidence="5" type="ORF">C882_1322</name>
</gene>
<dbReference type="InterPro" id="IPR001633">
    <property type="entry name" value="EAL_dom"/>
</dbReference>
<dbReference type="PANTHER" id="PTHR44757:SF2">
    <property type="entry name" value="BIOFILM ARCHITECTURE MAINTENANCE PROTEIN MBAA"/>
    <property type="match status" value="1"/>
</dbReference>
<dbReference type="SMART" id="SM00052">
    <property type="entry name" value="EAL"/>
    <property type="match status" value="1"/>
</dbReference>
<dbReference type="SMART" id="SM00267">
    <property type="entry name" value="GGDEF"/>
    <property type="match status" value="1"/>
</dbReference>
<dbReference type="SUPFAM" id="SSF141868">
    <property type="entry name" value="EAL domain-like"/>
    <property type="match status" value="1"/>
</dbReference>
<feature type="domain" description="PAC" evidence="2">
    <location>
        <begin position="206"/>
        <end position="258"/>
    </location>
</feature>
<dbReference type="PATRIC" id="fig|1238182.3.peg.3536"/>
<feature type="domain" description="PAS" evidence="1">
    <location>
        <begin position="27"/>
        <end position="62"/>
    </location>
</feature>
<dbReference type="EMBL" id="ANHY01000018">
    <property type="protein sequence ID" value="EKV27727.1"/>
    <property type="molecule type" value="Genomic_DNA"/>
</dbReference>
<dbReference type="RefSeq" id="WP_009541978.1">
    <property type="nucleotide sequence ID" value="NZ_ANHY01000018.1"/>
</dbReference>
<feature type="domain" description="GGDEF" evidence="4">
    <location>
        <begin position="290"/>
        <end position="423"/>
    </location>
</feature>
<dbReference type="Gene3D" id="3.30.450.20">
    <property type="entry name" value="PAS domain"/>
    <property type="match status" value="2"/>
</dbReference>
<dbReference type="eggNOG" id="COG5001">
    <property type="taxonomic scope" value="Bacteria"/>
</dbReference>
<dbReference type="InterPro" id="IPR000160">
    <property type="entry name" value="GGDEF_dom"/>
</dbReference>
<dbReference type="CDD" id="cd01949">
    <property type="entry name" value="GGDEF"/>
    <property type="match status" value="1"/>
</dbReference>
<dbReference type="Pfam" id="PF00563">
    <property type="entry name" value="EAL"/>
    <property type="match status" value="1"/>
</dbReference>
<dbReference type="CDD" id="cd00130">
    <property type="entry name" value="PAS"/>
    <property type="match status" value="2"/>
</dbReference>
<dbReference type="SMART" id="SM00091">
    <property type="entry name" value="PAS"/>
    <property type="match status" value="2"/>
</dbReference>
<dbReference type="PROSITE" id="PS50883">
    <property type="entry name" value="EAL"/>
    <property type="match status" value="1"/>
</dbReference>
<dbReference type="NCBIfam" id="TIGR00254">
    <property type="entry name" value="GGDEF"/>
    <property type="match status" value="1"/>
</dbReference>
<dbReference type="Pfam" id="PF13426">
    <property type="entry name" value="PAS_9"/>
    <property type="match status" value="1"/>
</dbReference>